<feature type="region of interest" description="Disordered" evidence="1">
    <location>
        <begin position="1"/>
        <end position="20"/>
    </location>
</feature>
<protein>
    <submittedName>
        <fullName evidence="2">Uncharacterized protein</fullName>
    </submittedName>
</protein>
<sequence length="170" mass="18366">MDAATVFGKTPLGDQELGGGERRLPQRLRNVLILVNGSRPIGELLTLMPAATLLPALRALEQHGHIRCLAETAEPPGGMAARPSDAPPVMAVPVWMENARQAGRVALERHAGEAGAVIARRLQHVRRPGELRMELQRLGHHLERFAGPAAAQGFTAEMAAYLDREPTLES</sequence>
<dbReference type="EMBL" id="SNVV01000002">
    <property type="protein sequence ID" value="TDN56248.1"/>
    <property type="molecule type" value="Genomic_DNA"/>
</dbReference>
<name>A0A4R6EFY3_9RHOO</name>
<dbReference type="RefSeq" id="WP_133588535.1">
    <property type="nucleotide sequence ID" value="NZ_SNVV01000002.1"/>
</dbReference>
<gene>
    <name evidence="2" type="ORF">C7389_102184</name>
</gene>
<proteinExistence type="predicted"/>
<evidence type="ECO:0000313" key="3">
    <source>
        <dbReference type="Proteomes" id="UP000295129"/>
    </source>
</evidence>
<comment type="caution">
    <text evidence="2">The sequence shown here is derived from an EMBL/GenBank/DDBJ whole genome shotgun (WGS) entry which is preliminary data.</text>
</comment>
<keyword evidence="3" id="KW-1185">Reference proteome</keyword>
<dbReference type="OrthoDB" id="8588059at2"/>
<evidence type="ECO:0000313" key="2">
    <source>
        <dbReference type="EMBL" id="TDN56248.1"/>
    </source>
</evidence>
<organism evidence="2 3">
    <name type="scientific">Azoarcus indigens</name>
    <dbReference type="NCBI Taxonomy" id="29545"/>
    <lineage>
        <taxon>Bacteria</taxon>
        <taxon>Pseudomonadati</taxon>
        <taxon>Pseudomonadota</taxon>
        <taxon>Betaproteobacteria</taxon>
        <taxon>Rhodocyclales</taxon>
        <taxon>Zoogloeaceae</taxon>
        <taxon>Azoarcus</taxon>
    </lineage>
</organism>
<dbReference type="AlphaFoldDB" id="A0A4R6EFY3"/>
<dbReference type="Proteomes" id="UP000295129">
    <property type="component" value="Unassembled WGS sequence"/>
</dbReference>
<reference evidence="2 3" key="1">
    <citation type="submission" date="2019-03" db="EMBL/GenBank/DDBJ databases">
        <title>Genomic Encyclopedia of Type Strains, Phase IV (KMG-IV): sequencing the most valuable type-strain genomes for metagenomic binning, comparative biology and taxonomic classification.</title>
        <authorList>
            <person name="Goeker M."/>
        </authorList>
    </citation>
    <scope>NUCLEOTIDE SEQUENCE [LARGE SCALE GENOMIC DNA]</scope>
    <source>
        <strain evidence="2 3">DSM 12121</strain>
    </source>
</reference>
<accession>A0A4R6EFY3</accession>
<evidence type="ECO:0000256" key="1">
    <source>
        <dbReference type="SAM" id="MobiDB-lite"/>
    </source>
</evidence>